<feature type="signal peptide" evidence="4">
    <location>
        <begin position="1"/>
        <end position="25"/>
    </location>
</feature>
<comment type="caution">
    <text evidence="6">The sequence shown here is derived from an EMBL/GenBank/DDBJ whole genome shotgun (WGS) entry which is preliminary data.</text>
</comment>
<feature type="chain" id="PRO_5046622421" evidence="4">
    <location>
        <begin position="26"/>
        <end position="304"/>
    </location>
</feature>
<dbReference type="SMART" id="SM00062">
    <property type="entry name" value="PBPb"/>
    <property type="match status" value="1"/>
</dbReference>
<feature type="domain" description="Solute-binding protein family 3/N-terminal" evidence="5">
    <location>
        <begin position="42"/>
        <end position="275"/>
    </location>
</feature>
<evidence type="ECO:0000256" key="3">
    <source>
        <dbReference type="ARBA" id="ARBA00022729"/>
    </source>
</evidence>
<dbReference type="PANTHER" id="PTHR30085">
    <property type="entry name" value="AMINO ACID ABC TRANSPORTER PERMEASE"/>
    <property type="match status" value="1"/>
</dbReference>
<evidence type="ECO:0000256" key="2">
    <source>
        <dbReference type="ARBA" id="ARBA00022448"/>
    </source>
</evidence>
<sequence>MQKITLLGCTLGLLLGAQAQTQAHAGEAPLTGTLAKIAGANSITLGYRDASVPFSYVGDHTGQPMGYSVELADKIVERVRQRLALPDLAAKYNLVTSQTRIPLVQNGTVDLECGSTGVTAERQKQVAFSYGFIYVKGQLLTAKDSGIQHFDDLRGKNVVTTAGTTNERYLKNYNLDHKLDMFVISAKDHGEAFQMLQSGRAAAFYMDDALLYGERAKARDPHNWVVVGEEQSREIYSCMVRKDDPQFLALVNGTLGDLYASGEINGIYRKWFEQPIPPKGLNLEFPMTGELKAIIARPVSDPVQ</sequence>
<keyword evidence="3 4" id="KW-0732">Signal</keyword>
<dbReference type="Proteomes" id="UP000765224">
    <property type="component" value="Unassembled WGS sequence"/>
</dbReference>
<reference evidence="6 7" key="1">
    <citation type="submission" date="2021-06" db="EMBL/GenBank/DDBJ databases">
        <title>Updating the genus Pseudomonas: Description of 43 new species and partition of the Pseudomonas putida group.</title>
        <authorList>
            <person name="Girard L."/>
            <person name="Lood C."/>
            <person name="Vandamme P."/>
            <person name="Rokni-Zadeh H."/>
            <person name="Van Noort V."/>
            <person name="Hofte M."/>
            <person name="Lavigne R."/>
            <person name="De Mot R."/>
        </authorList>
    </citation>
    <scope>NUCLEOTIDE SEQUENCE [LARGE SCALE GENOMIC DNA]</scope>
    <source>
        <strain evidence="6 7">COR58</strain>
    </source>
</reference>
<proteinExistence type="inferred from homology"/>
<evidence type="ECO:0000313" key="6">
    <source>
        <dbReference type="EMBL" id="MBV4461522.1"/>
    </source>
</evidence>
<keyword evidence="7" id="KW-1185">Reference proteome</keyword>
<evidence type="ECO:0000259" key="5">
    <source>
        <dbReference type="SMART" id="SM00062"/>
    </source>
</evidence>
<evidence type="ECO:0000256" key="1">
    <source>
        <dbReference type="ARBA" id="ARBA00010333"/>
    </source>
</evidence>
<keyword evidence="2" id="KW-0813">Transport</keyword>
<dbReference type="RefSeq" id="WP_217894646.1">
    <property type="nucleotide sequence ID" value="NZ_JAHSTS010000003.1"/>
</dbReference>
<name>A0ABS6PN89_9PSED</name>
<dbReference type="Pfam" id="PF00497">
    <property type="entry name" value="SBP_bac_3"/>
    <property type="match status" value="1"/>
</dbReference>
<dbReference type="InterPro" id="IPR051455">
    <property type="entry name" value="Bact_solute-bind_prot3"/>
</dbReference>
<evidence type="ECO:0000313" key="7">
    <source>
        <dbReference type="Proteomes" id="UP000765224"/>
    </source>
</evidence>
<gene>
    <name evidence="6" type="ORF">KVG96_26475</name>
</gene>
<protein>
    <submittedName>
        <fullName evidence="6">Transporter substrate-binding domain-containing protein</fullName>
    </submittedName>
</protein>
<dbReference type="InterPro" id="IPR001638">
    <property type="entry name" value="Solute-binding_3/MltF_N"/>
</dbReference>
<dbReference type="CDD" id="cd13688">
    <property type="entry name" value="PBP2_GltI_DEBP"/>
    <property type="match status" value="1"/>
</dbReference>
<comment type="similarity">
    <text evidence="1">Belongs to the bacterial solute-binding protein 3 family.</text>
</comment>
<accession>A0ABS6PN89</accession>
<dbReference type="EMBL" id="JAHSTS010000003">
    <property type="protein sequence ID" value="MBV4461522.1"/>
    <property type="molecule type" value="Genomic_DNA"/>
</dbReference>
<organism evidence="6 7">
    <name type="scientific">Pseudomonas ekonensis</name>
    <dbReference type="NCBI Taxonomy" id="2842353"/>
    <lineage>
        <taxon>Bacteria</taxon>
        <taxon>Pseudomonadati</taxon>
        <taxon>Pseudomonadota</taxon>
        <taxon>Gammaproteobacteria</taxon>
        <taxon>Pseudomonadales</taxon>
        <taxon>Pseudomonadaceae</taxon>
        <taxon>Pseudomonas</taxon>
    </lineage>
</organism>
<dbReference type="PANTHER" id="PTHR30085:SF2">
    <property type="entry name" value="GLUTAMATE_ASPARTATE IMPORT SOLUTE-BINDING PROTEIN"/>
    <property type="match status" value="1"/>
</dbReference>
<evidence type="ECO:0000256" key="4">
    <source>
        <dbReference type="SAM" id="SignalP"/>
    </source>
</evidence>